<feature type="domain" description="Carrier" evidence="11">
    <location>
        <begin position="1807"/>
        <end position="1882"/>
    </location>
</feature>
<dbReference type="NCBIfam" id="NF045894">
    <property type="entry name" value="PKS_plus_SDR"/>
    <property type="match status" value="1"/>
</dbReference>
<dbReference type="InterPro" id="IPR032821">
    <property type="entry name" value="PKS_assoc"/>
</dbReference>
<dbReference type="CDD" id="cd08956">
    <property type="entry name" value="KR_3_FAS_SDR_x"/>
    <property type="match status" value="1"/>
</dbReference>
<dbReference type="InterPro" id="IPR049551">
    <property type="entry name" value="PKS_DH_C"/>
</dbReference>
<dbReference type="SUPFAM" id="SSF53901">
    <property type="entry name" value="Thiolase-like"/>
    <property type="match status" value="2"/>
</dbReference>
<dbReference type="InterPro" id="IPR015083">
    <property type="entry name" value="NorB/c/GfsB-D-like_docking"/>
</dbReference>
<sequence>MASANEEKLLDNLKWMTTELRRARRRLTEVEADAQEPIAIVAMSCRFPGGVGSPEDLWRLVAEGGDAISGFPADRGWDIDGLADPDPDRKGTFYNSGGGFLDGAAEFDPGFFGISPREALAMDPQQRLLLETSWEAFERAGIDPTSVKGSRTGVYVGASAMGYGSDVSGAPEELEGLLLTGGATSVLSGRIAYTFGLEGPAATIDTACSSSLVALHWAAQALRQRECSLALVGGVTVMPNPDVFVEFSRQRGLAPDGRCKSFAASADGTGWSEGVGVLLVERLSDARRNGHQVLAVVRGSAVNQDGASNGLTAPNGPSQRRVIRQALENARLSAAEIDVVEAHGTGTTLGDPIEAQALLATYGQERPDGRPLWLGSLKSNLGHAQAAAGVAGVIKMVMAIRHGLMPKTLHVDQPSPTVDWTAGEVSLLTEARPWDETGRPRRAGVSAFGVSGTNAHTILEQAPEPEAAEDSPEPDGDAAPAANAAPVTAAVLPWLLSARNAAALRDNARRLASHLDREPALGTADVAHSLATGRAALERRAVLVGEDRAGLAAGLDALARGESAPGLVEGTASEGEMAFLFTGQGSQRLGMGRELYDAYPVFAEALDEVCAELDPHLERPLKDVLFGDDAEALDKTGFTQPALFAVEVALFRLVSEAWGLRPDYLSGHSIGEVAAAHVAGVLSLADAARLVAARGRLMQELPAGGAMVAVQASEDEVTPLLTERVSIAALNGPASVVIAGDEDAAAEIAAGFEAQGRKTKRLTVSHAFHSPRMDGMLEAFREVAQGLSYEAPKIPIVSNLTGGVVSAEEITTADFWVRHVREAVRFLDGVRTLEAKGVTTFIELGPDGVLTAMAQECVTDADAAGFVSALRKDRPEAEALTTAVARAHVRGVAVDWAGYFAGRDAHHVDLPTYAFQHERFWLEPGTASVGDVASVGLELAGHPLLGAAVPLAETDGLVFTGRLGVDTHPWLADHVVRGAVVLPGTAFVELAVRAGDQVGCDLLDELTLHAPLVLPARGGVRLQLTVGAPDGAGRRSLTVLSRAEDAPAEEPWTRHADGVLATGAPRPSFALTAWPPQGAEAAGTEELYAALADGGLRYGPVFRGLTAAWRRGDELFAEVRLDESAAPDAQAYGLHPVLLDSALHALGLDGLGDGDGQGRLPFAWSGVSLYASGAPALRVRLELRGADGVRLEIADATGAPVAAVDSLVLRAVSAEQVRAARAAYHESLFRVEWTELPAGAGAGAPGGGRWAVLGTDAFGLGATAYADLAELGEAVDSGTALPTYVVVCPAREHPGAASQGPGAAIQARPAIEDTPEGRPGAHSDGAASESSGAASQGPGVAIQARPAIEDTPEGRTHPHADGAALEGPDAASPARPALEDRGRGAEPIVSGRGGVGESPSPATTAHQTTTQVLGLLQQWLADDRFTNSRLVLLTSGAVATGAGEPVTDPAGAAVQGLVRSAQAENPDRFVLLDTDGQDASLAALPAALAAGEEQLAVRAGVARIPRLARVPVADETTTENAFDPEGTVLVTGASGSLGGLVARHLVSERGVRHLLLVSRRGDQAPGAAELTTELAQLGAEAHWAACDVADRDALAATLATIPAEHPLTAVVHTAGVLDDGVIGSLTPERIAHVMRPKVDAAWNLHELTRDLDLTAFVLFSSASGVFGTPGQGNYAAANAYLDALAAHRRAEDLPAVSLAWGPWAGAGMAGGLDEADIARMRRAGLPPLSPAEGLALLDAALTTDEVAPVPMRVDAVALRAQAAAGALAPLLRGLVRVPVRRAVDTAAGGGSALAERLAGLSAAEQDRLLLDLVRTQVAAVLGYAGPQAVEEGRAFKDLGFDSLTAVELRNLLREATGLRLPPTLVFDYPTSTALAGHLRQEIVGDPADGIVPDRVISAVDRDDPIAIVAMSCRFPGGVHSPEELWQLLVAGDDAITPFPADRGWDLATLYSDDPDLEGTSYTREGGFLHDVADFDASFFGISPREALAMDPQQRLLMETTWEAFERAGIDPAALRGSRTGVYIGSNDQDYLTLWLNEPQGLEGHLGTGNSSSVASGRLSYAFGLEGPAVTIDTACSSSVVALHLAAQALRNGECSLALAGAVTVMSTPGAFLEFSRQRGLAADGRIKAFSADADGTNWSEGVGLFLVERLSDARRNGHPVLAVLRSTAINQDGASNGLTAPNGPSQQRVIRQALANAGLTATDIDVVEAHGTGTTLGDPIEAQALLATYGQDRPEDRPLWLGSVKSNIGHTQAVAGAAGIMKMVMAMRHGVLPRTLHVSEPTPHVDWTAGDIELLTEARPWPETGRPRRAGVSSFGFSGTNSHAIIEQAPAMDAVSAPAPERALPVLAWPVSGRTEDALRAQAARLRSSVAAAGADTPRPLDLAYSLATSRAALEHRAVLLGPDGDLLGDQLAALAEGRGAAGLVEGSVTGGKLAFLFTGQGSQRLGMGRELYDAFPVFAEALDAVCAELDAHLERPLREVLFGEDAEALDRTGFTQPALFAIEVALFRLVEAWGLKADFLSGHSIGELAAAHVAGVLSLADACALVAARGRLMQALPAGGAMIAVQASEDEVTPQLTERVSIAALNGPTSVVIAGDEDAAGEIAAAFEAQGRKTKRLAVSHAFHSPRMDGMLDAFREVAQGLTYEAPRIPIVSNLTGELVSTEEITTPDFWVRHVREAVRFLDGVRTLEAQGVTTYVELGPDGVLTAMAQDCVTGEGAAFAAALRKDRPEAETVTTALAQAYVRGAEVDWAGYFAGTGAHRVDLPTYAFQRRRYWPDIAPPAGTPAEGAVDAVDARFWEAVEREDWESLAGELRVEGDQPLSAVLPALSSWRRAQRERSAADGHLYNVVWKPVVGKPRPQGGPSGAPAPSGTWLTVVPASHADDPRITAVADDLTRRGVRVVRLELDAADTDPAAVADRLAAASAGGPVAGVLSLLALDERPHPEHPAVPVGLALTGALAEALARRGDDAPARLWCATRGAVSTGGADRLDSATQAQVWGYGRVVALEQPERWGGLVDLPETVDERALDRLAAVLAGSDDEDQVAIRATGVFVRRLVPAPRTAATATAEPWTPRGTVLVTGGTGALGRHVARWLADHGAERLVLLSRRGPDAPGAAEIVAELSGTDTAVTVEACDVADRHALAALVEKLAANGTPVRAVVHSAGISQEPGTGTELPEFARIVAAKTTGAVHLDALFGGDTELDAFVLFSSIAGVWGSGGQGAYAAGNAFLDALSEQRRARGLPATSVAWGPWAEGGMAAEGDAEEQLRRRGLPPMAPEVNMVAFQRVLSRGETAVTVADVDWERFAPAFTAARPRPLIDDLPQVAKALRGGDGEGESADKAAADGASGLRERLAGLSAAEREDAVLDLVRTHVASALGHASADEVEAGRAFNELGFDSLTAVELRTRLGAATGLKLPASLVYDYPTPAALAEHLLTELVPDGPGHGPGHALPDVDLDPQDAELRRTLATIPMSRIREAGLLDTLLRLADPQAATSDPSRAEDEAESIDEMDVQHLIDMALDLDSLDGNDS</sequence>
<comment type="pathway">
    <text evidence="2">Antibiotic biosynthesis.</text>
</comment>
<dbReference type="PROSITE" id="PS52019">
    <property type="entry name" value="PKS_MFAS_DH"/>
    <property type="match status" value="1"/>
</dbReference>
<feature type="region of interest" description="Disordered" evidence="10">
    <location>
        <begin position="463"/>
        <end position="482"/>
    </location>
</feature>
<dbReference type="PANTHER" id="PTHR43775:SF51">
    <property type="entry name" value="INACTIVE PHENOLPHTHIOCEROL SYNTHESIS POLYKETIDE SYNTHASE TYPE I PKS1-RELATED"/>
    <property type="match status" value="1"/>
</dbReference>
<dbReference type="Pfam" id="PF02801">
    <property type="entry name" value="Ketoacyl-synt_C"/>
    <property type="match status" value="2"/>
</dbReference>
<dbReference type="InterPro" id="IPR041618">
    <property type="entry name" value="PKS_DE"/>
</dbReference>
<protein>
    <submittedName>
        <fullName evidence="14">SDR family NAD(P)-dependent oxidoreductase</fullName>
    </submittedName>
</protein>
<dbReference type="Gene3D" id="3.40.50.11460">
    <property type="match status" value="1"/>
</dbReference>
<dbReference type="InterPro" id="IPR050091">
    <property type="entry name" value="PKS_NRPS_Biosynth_Enz"/>
</dbReference>
<dbReference type="InterPro" id="IPR016036">
    <property type="entry name" value="Malonyl_transacylase_ACP-bd"/>
</dbReference>
<dbReference type="PANTHER" id="PTHR43775">
    <property type="entry name" value="FATTY ACID SYNTHASE"/>
    <property type="match status" value="1"/>
</dbReference>
<dbReference type="SMART" id="SM01294">
    <property type="entry name" value="PKS_PP_betabranch"/>
    <property type="match status" value="2"/>
</dbReference>
<dbReference type="Pfam" id="PF00109">
    <property type="entry name" value="ketoacyl-synt"/>
    <property type="match status" value="2"/>
</dbReference>
<keyword evidence="4" id="KW-0597">Phosphoprotein</keyword>
<dbReference type="Pfam" id="PF08659">
    <property type="entry name" value="KR"/>
    <property type="match status" value="2"/>
</dbReference>
<evidence type="ECO:0000313" key="14">
    <source>
        <dbReference type="EMBL" id="MEE4592160.1"/>
    </source>
</evidence>
<proteinExistence type="predicted"/>
<feature type="active site" description="Proton acceptor; for dehydratase activity" evidence="9">
    <location>
        <position position="974"/>
    </location>
</feature>
<dbReference type="Pfam" id="PF16197">
    <property type="entry name" value="KAsynt_C_assoc"/>
    <property type="match status" value="2"/>
</dbReference>
<keyword evidence="3" id="KW-0596">Phosphopantetheine</keyword>
<name>A0ABU7PST3_9ACTN</name>
<evidence type="ECO:0000256" key="9">
    <source>
        <dbReference type="PROSITE-ProRule" id="PRU01363"/>
    </source>
</evidence>
<dbReference type="InterPro" id="IPR057326">
    <property type="entry name" value="KR_dom"/>
</dbReference>
<dbReference type="InterPro" id="IPR014030">
    <property type="entry name" value="Ketoacyl_synth_N"/>
</dbReference>
<gene>
    <name evidence="14" type="ORF">V2J94_09690</name>
</gene>
<feature type="domain" description="Carrier" evidence="11">
    <location>
        <begin position="3364"/>
        <end position="3439"/>
    </location>
</feature>
<dbReference type="InterPro" id="IPR014031">
    <property type="entry name" value="Ketoacyl_synth_C"/>
</dbReference>
<evidence type="ECO:0000256" key="6">
    <source>
        <dbReference type="ARBA" id="ARBA00023194"/>
    </source>
</evidence>
<evidence type="ECO:0000259" key="12">
    <source>
        <dbReference type="PROSITE" id="PS52004"/>
    </source>
</evidence>
<keyword evidence="15" id="KW-1185">Reference proteome</keyword>
<feature type="region of interest" description="N-terminal hotdog fold" evidence="9">
    <location>
        <begin position="942"/>
        <end position="1067"/>
    </location>
</feature>
<dbReference type="Gene3D" id="3.10.129.110">
    <property type="entry name" value="Polyketide synthase dehydratase"/>
    <property type="match status" value="1"/>
</dbReference>
<dbReference type="InterPro" id="IPR036736">
    <property type="entry name" value="ACP-like_sf"/>
</dbReference>
<organism evidence="14 15">
    <name type="scientific">Streptomyces asiaticus subsp. ignotus</name>
    <dbReference type="NCBI Taxonomy" id="3098222"/>
    <lineage>
        <taxon>Bacteria</taxon>
        <taxon>Bacillati</taxon>
        <taxon>Actinomycetota</taxon>
        <taxon>Actinomycetes</taxon>
        <taxon>Kitasatosporales</taxon>
        <taxon>Streptomycetaceae</taxon>
        <taxon>Streptomyces</taxon>
        <taxon>Streptomyces violaceusniger group</taxon>
    </lineage>
</organism>
<dbReference type="Gene3D" id="3.40.366.10">
    <property type="entry name" value="Malonyl-Coenzyme A Acyl Carrier Protein, domain 2"/>
    <property type="match status" value="2"/>
</dbReference>
<evidence type="ECO:0000256" key="4">
    <source>
        <dbReference type="ARBA" id="ARBA00022553"/>
    </source>
</evidence>
<dbReference type="Pfam" id="PF21089">
    <property type="entry name" value="PKS_DH_N"/>
    <property type="match status" value="1"/>
</dbReference>
<keyword evidence="5" id="KW-0808">Transferase</keyword>
<dbReference type="SMART" id="SM00822">
    <property type="entry name" value="PKS_KR"/>
    <property type="match status" value="2"/>
</dbReference>
<dbReference type="InterPro" id="IPR055123">
    <property type="entry name" value="SpnB-like_Rossmann"/>
</dbReference>
<dbReference type="Pfam" id="PF00550">
    <property type="entry name" value="PP-binding"/>
    <property type="match status" value="2"/>
</dbReference>
<feature type="domain" description="Ketosynthase family 3 (KS3)" evidence="12">
    <location>
        <begin position="35"/>
        <end position="461"/>
    </location>
</feature>
<dbReference type="InterPro" id="IPR020807">
    <property type="entry name" value="PKS_DH"/>
</dbReference>
<keyword evidence="7" id="KW-0511">Multifunctional enzyme</keyword>
<evidence type="ECO:0000256" key="1">
    <source>
        <dbReference type="ARBA" id="ARBA00001957"/>
    </source>
</evidence>
<dbReference type="PROSITE" id="PS00606">
    <property type="entry name" value="KS3_1"/>
    <property type="match status" value="2"/>
</dbReference>
<dbReference type="InterPro" id="IPR014043">
    <property type="entry name" value="Acyl_transferase_dom"/>
</dbReference>
<dbReference type="InterPro" id="IPR001227">
    <property type="entry name" value="Ac_transferase_dom_sf"/>
</dbReference>
<evidence type="ECO:0000259" key="11">
    <source>
        <dbReference type="PROSITE" id="PS50075"/>
    </source>
</evidence>
<dbReference type="Gene3D" id="3.30.70.3290">
    <property type="match status" value="2"/>
</dbReference>
<dbReference type="SMART" id="SM00826">
    <property type="entry name" value="PKS_DH"/>
    <property type="match status" value="1"/>
</dbReference>
<dbReference type="PROSITE" id="PS52004">
    <property type="entry name" value="KS3_2"/>
    <property type="match status" value="2"/>
</dbReference>
<dbReference type="SUPFAM" id="SSF51735">
    <property type="entry name" value="NAD(P)-binding Rossmann-fold domains"/>
    <property type="match status" value="4"/>
</dbReference>
<dbReference type="RefSeq" id="WP_330807605.1">
    <property type="nucleotide sequence ID" value="NZ_JAZBJO010000004.1"/>
</dbReference>
<feature type="region of interest" description="Disordered" evidence="10">
    <location>
        <begin position="1312"/>
        <end position="1404"/>
    </location>
</feature>
<feature type="active site" description="Proton donor; for dehydratase activity" evidence="9">
    <location>
        <position position="1140"/>
    </location>
</feature>
<dbReference type="Pfam" id="PF18369">
    <property type="entry name" value="PKS_DE"/>
    <property type="match status" value="1"/>
</dbReference>
<evidence type="ECO:0000259" key="13">
    <source>
        <dbReference type="PROSITE" id="PS52019"/>
    </source>
</evidence>
<dbReference type="InterPro" id="IPR042104">
    <property type="entry name" value="PKS_dehydratase_sf"/>
</dbReference>
<evidence type="ECO:0000256" key="8">
    <source>
        <dbReference type="ARBA" id="ARBA00023315"/>
    </source>
</evidence>
<dbReference type="Gene3D" id="1.10.1200.10">
    <property type="entry name" value="ACP-like"/>
    <property type="match status" value="2"/>
</dbReference>
<dbReference type="SUPFAM" id="SSF52151">
    <property type="entry name" value="FabD/lysophospholipase-like"/>
    <property type="match status" value="2"/>
</dbReference>
<dbReference type="InterPro" id="IPR020806">
    <property type="entry name" value="PKS_PP-bd"/>
</dbReference>
<dbReference type="PROSITE" id="PS00012">
    <property type="entry name" value="PHOSPHOPANTETHEINE"/>
    <property type="match status" value="2"/>
</dbReference>
<dbReference type="Gene3D" id="6.10.140.1830">
    <property type="match status" value="1"/>
</dbReference>
<dbReference type="CDD" id="cd00833">
    <property type="entry name" value="PKS"/>
    <property type="match status" value="2"/>
</dbReference>
<evidence type="ECO:0000256" key="5">
    <source>
        <dbReference type="ARBA" id="ARBA00022679"/>
    </source>
</evidence>
<keyword evidence="6" id="KW-0045">Antibiotic biosynthesis</keyword>
<dbReference type="EMBL" id="JAZBJO010000004">
    <property type="protein sequence ID" value="MEE4592160.1"/>
    <property type="molecule type" value="Genomic_DNA"/>
</dbReference>
<evidence type="ECO:0000256" key="3">
    <source>
        <dbReference type="ARBA" id="ARBA00022450"/>
    </source>
</evidence>
<dbReference type="Pfam" id="PF08990">
    <property type="entry name" value="Docking"/>
    <property type="match status" value="1"/>
</dbReference>
<dbReference type="InterPro" id="IPR006162">
    <property type="entry name" value="Ppantetheine_attach_site"/>
</dbReference>
<dbReference type="InterPro" id="IPR020841">
    <property type="entry name" value="PKS_Beta-ketoAc_synthase_dom"/>
</dbReference>
<dbReference type="InterPro" id="IPR018201">
    <property type="entry name" value="Ketoacyl_synth_AS"/>
</dbReference>
<feature type="compositionally biased region" description="Low complexity" evidence="10">
    <location>
        <begin position="1322"/>
        <end position="1339"/>
    </location>
</feature>
<evidence type="ECO:0000256" key="7">
    <source>
        <dbReference type="ARBA" id="ARBA00023268"/>
    </source>
</evidence>
<comment type="caution">
    <text evidence="14">The sequence shown here is derived from an EMBL/GenBank/DDBJ whole genome shotgun (WGS) entry which is preliminary data.</text>
</comment>
<dbReference type="SMART" id="SM00823">
    <property type="entry name" value="PKS_PP"/>
    <property type="match status" value="2"/>
</dbReference>
<accession>A0ABU7PST3</accession>
<dbReference type="Pfam" id="PF00698">
    <property type="entry name" value="Acyl_transf_1"/>
    <property type="match status" value="2"/>
</dbReference>
<feature type="region of interest" description="C-terminal hotdog fold" evidence="9">
    <location>
        <begin position="1079"/>
        <end position="1218"/>
    </location>
</feature>
<dbReference type="SUPFAM" id="SSF55048">
    <property type="entry name" value="Probable ACP-binding domain of malonyl-CoA ACP transacylase"/>
    <property type="match status" value="2"/>
</dbReference>
<dbReference type="PROSITE" id="PS50075">
    <property type="entry name" value="CARRIER"/>
    <property type="match status" value="2"/>
</dbReference>
<dbReference type="SMART" id="SM00825">
    <property type="entry name" value="PKS_KS"/>
    <property type="match status" value="2"/>
</dbReference>
<keyword evidence="8" id="KW-0012">Acyltransferase</keyword>
<dbReference type="Pfam" id="PF22953">
    <property type="entry name" value="SpnB_Rossmann"/>
    <property type="match status" value="1"/>
</dbReference>
<dbReference type="InterPro" id="IPR016035">
    <property type="entry name" value="Acyl_Trfase/lysoPLipase"/>
</dbReference>
<dbReference type="InterPro" id="IPR009081">
    <property type="entry name" value="PP-bd_ACP"/>
</dbReference>
<reference evidence="14 15" key="1">
    <citation type="submission" date="2023-11" db="EMBL/GenBank/DDBJ databases">
        <title>30 novel species of actinomycetes from the DSMZ collection.</title>
        <authorList>
            <person name="Nouioui I."/>
        </authorList>
    </citation>
    <scope>NUCLEOTIDE SEQUENCE [LARGE SCALE GENOMIC DNA]</scope>
    <source>
        <strain evidence="14 15">DSM 41524</strain>
    </source>
</reference>
<dbReference type="CDD" id="cd08952">
    <property type="entry name" value="KR_1_SDR_x"/>
    <property type="match status" value="1"/>
</dbReference>
<evidence type="ECO:0000256" key="10">
    <source>
        <dbReference type="SAM" id="MobiDB-lite"/>
    </source>
</evidence>
<dbReference type="InterPro" id="IPR049900">
    <property type="entry name" value="PKS_mFAS_DH"/>
</dbReference>
<feature type="domain" description="PKS/mFAS DH" evidence="13">
    <location>
        <begin position="942"/>
        <end position="1218"/>
    </location>
</feature>
<dbReference type="Proteomes" id="UP001354709">
    <property type="component" value="Unassembled WGS sequence"/>
</dbReference>
<dbReference type="InterPro" id="IPR016039">
    <property type="entry name" value="Thiolase-like"/>
</dbReference>
<dbReference type="Pfam" id="PF14765">
    <property type="entry name" value="PS-DH"/>
    <property type="match status" value="1"/>
</dbReference>
<comment type="cofactor">
    <cofactor evidence="1">
        <name>pantetheine 4'-phosphate</name>
        <dbReference type="ChEBI" id="CHEBI:47942"/>
    </cofactor>
</comment>
<evidence type="ECO:0000256" key="2">
    <source>
        <dbReference type="ARBA" id="ARBA00004792"/>
    </source>
</evidence>
<feature type="compositionally biased region" description="Acidic residues" evidence="10">
    <location>
        <begin position="466"/>
        <end position="476"/>
    </location>
</feature>
<dbReference type="InterPro" id="IPR013968">
    <property type="entry name" value="PKS_KR"/>
</dbReference>
<dbReference type="Gene3D" id="3.40.50.720">
    <property type="entry name" value="NAD(P)-binding Rossmann-like Domain"/>
    <property type="match status" value="2"/>
</dbReference>
<dbReference type="SMART" id="SM00827">
    <property type="entry name" value="PKS_AT"/>
    <property type="match status" value="2"/>
</dbReference>
<dbReference type="InterPro" id="IPR049552">
    <property type="entry name" value="PKS_DH_N"/>
</dbReference>
<feature type="domain" description="Ketosynthase family 3 (KS3)" evidence="12">
    <location>
        <begin position="1902"/>
        <end position="2328"/>
    </location>
</feature>
<dbReference type="Gene3D" id="3.40.47.10">
    <property type="match status" value="2"/>
</dbReference>
<dbReference type="InterPro" id="IPR036291">
    <property type="entry name" value="NAD(P)-bd_dom_sf"/>
</dbReference>
<dbReference type="SUPFAM" id="SSF47336">
    <property type="entry name" value="ACP-like"/>
    <property type="match status" value="2"/>
</dbReference>
<evidence type="ECO:0000313" key="15">
    <source>
        <dbReference type="Proteomes" id="UP001354709"/>
    </source>
</evidence>